<sequence length="136" mass="15532">MIVLTPLPIAPQLSCDRQFAFRSNQDADDAFLERPWSFGYEDKWDAFMRRASHEFAAKVPYMVVPGNHEAECHSPACLSSPRRLNVSCMPVTLRAPAHTCTLACRRTCCSCDRVVYGFRSSAWCWCPNAMLFFRVM</sequence>
<organism evidence="1 2">
    <name type="scientific">Ectocarpus siliculosus</name>
    <name type="common">Brown alga</name>
    <name type="synonym">Conferva siliculosa</name>
    <dbReference type="NCBI Taxonomy" id="2880"/>
    <lineage>
        <taxon>Eukaryota</taxon>
        <taxon>Sar</taxon>
        <taxon>Stramenopiles</taxon>
        <taxon>Ochrophyta</taxon>
        <taxon>PX clade</taxon>
        <taxon>Phaeophyceae</taxon>
        <taxon>Ectocarpales</taxon>
        <taxon>Ectocarpaceae</taxon>
        <taxon>Ectocarpus</taxon>
    </lineage>
</organism>
<proteinExistence type="predicted"/>
<dbReference type="Gene3D" id="3.60.21.10">
    <property type="match status" value="1"/>
</dbReference>
<dbReference type="Proteomes" id="UP000002630">
    <property type="component" value="Unassembled WGS sequence"/>
</dbReference>
<dbReference type="SUPFAM" id="SSF56300">
    <property type="entry name" value="Metallo-dependent phosphatases"/>
    <property type="match status" value="1"/>
</dbReference>
<protein>
    <submittedName>
        <fullName evidence="1">Uncharacterized protein</fullName>
    </submittedName>
</protein>
<accession>D7FP59</accession>
<dbReference type="OrthoDB" id="45007at2759"/>
<evidence type="ECO:0000313" key="1">
    <source>
        <dbReference type="EMBL" id="CBJ34275.1"/>
    </source>
</evidence>
<name>D7FP59_ECTSI</name>
<gene>
    <name evidence="1" type="ORF">Esi_1865_0001</name>
</gene>
<evidence type="ECO:0000313" key="2">
    <source>
        <dbReference type="Proteomes" id="UP000002630"/>
    </source>
</evidence>
<keyword evidence="2" id="KW-1185">Reference proteome</keyword>
<dbReference type="EMBL" id="FN649760">
    <property type="protein sequence ID" value="CBJ34275.1"/>
    <property type="molecule type" value="Genomic_DNA"/>
</dbReference>
<dbReference type="InParanoid" id="D7FP59"/>
<reference evidence="1 2" key="1">
    <citation type="journal article" date="2010" name="Nature">
        <title>The Ectocarpus genome and the independent evolution of multicellularity in brown algae.</title>
        <authorList>
            <person name="Cock J.M."/>
            <person name="Sterck L."/>
            <person name="Rouze P."/>
            <person name="Scornet D."/>
            <person name="Allen A.E."/>
            <person name="Amoutzias G."/>
            <person name="Anthouard V."/>
            <person name="Artiguenave F."/>
            <person name="Aury J.M."/>
            <person name="Badger J.H."/>
            <person name="Beszteri B."/>
            <person name="Billiau K."/>
            <person name="Bonnet E."/>
            <person name="Bothwell J.H."/>
            <person name="Bowler C."/>
            <person name="Boyen C."/>
            <person name="Brownlee C."/>
            <person name="Carrano C.J."/>
            <person name="Charrier B."/>
            <person name="Cho G.Y."/>
            <person name="Coelho S.M."/>
            <person name="Collen J."/>
            <person name="Corre E."/>
            <person name="Da Silva C."/>
            <person name="Delage L."/>
            <person name="Delaroque N."/>
            <person name="Dittami S.M."/>
            <person name="Doulbeau S."/>
            <person name="Elias M."/>
            <person name="Farnham G."/>
            <person name="Gachon C.M."/>
            <person name="Gschloessl B."/>
            <person name="Heesch S."/>
            <person name="Jabbari K."/>
            <person name="Jubin C."/>
            <person name="Kawai H."/>
            <person name="Kimura K."/>
            <person name="Kloareg B."/>
            <person name="Kupper F.C."/>
            <person name="Lang D."/>
            <person name="Le Bail A."/>
            <person name="Leblanc C."/>
            <person name="Lerouge P."/>
            <person name="Lohr M."/>
            <person name="Lopez P.J."/>
            <person name="Martens C."/>
            <person name="Maumus F."/>
            <person name="Michel G."/>
            <person name="Miranda-Saavedra D."/>
            <person name="Morales J."/>
            <person name="Moreau H."/>
            <person name="Motomura T."/>
            <person name="Nagasato C."/>
            <person name="Napoli C.A."/>
            <person name="Nelson D.R."/>
            <person name="Nyvall-Collen P."/>
            <person name="Peters A.F."/>
            <person name="Pommier C."/>
            <person name="Potin P."/>
            <person name="Poulain J."/>
            <person name="Quesneville H."/>
            <person name="Read B."/>
            <person name="Rensing S.A."/>
            <person name="Ritter A."/>
            <person name="Rousvoal S."/>
            <person name="Samanta M."/>
            <person name="Samson G."/>
            <person name="Schroeder D.C."/>
            <person name="Segurens B."/>
            <person name="Strittmatter M."/>
            <person name="Tonon T."/>
            <person name="Tregear J.W."/>
            <person name="Valentin K."/>
            <person name="von Dassow P."/>
            <person name="Yamagishi T."/>
            <person name="Van de Peer Y."/>
            <person name="Wincker P."/>
        </authorList>
    </citation>
    <scope>NUCLEOTIDE SEQUENCE [LARGE SCALE GENOMIC DNA]</scope>
    <source>
        <strain evidence="2">Ec32 / CCAP1310/4</strain>
    </source>
</reference>
<dbReference type="InterPro" id="IPR029052">
    <property type="entry name" value="Metallo-depent_PP-like"/>
</dbReference>
<dbReference type="AlphaFoldDB" id="D7FP59"/>